<dbReference type="PANTHER" id="PTHR12110:SF53">
    <property type="entry name" value="BLR5974 PROTEIN"/>
    <property type="match status" value="1"/>
</dbReference>
<evidence type="ECO:0000259" key="1">
    <source>
        <dbReference type="Pfam" id="PF01261"/>
    </source>
</evidence>
<dbReference type="EMBL" id="JAKEVZ010000025">
    <property type="protein sequence ID" value="MCF1753260.1"/>
    <property type="molecule type" value="Genomic_DNA"/>
</dbReference>
<gene>
    <name evidence="2" type="ORF">L0U89_19520</name>
</gene>
<name>A0ABS9C123_9BACT</name>
<comment type="caution">
    <text evidence="2">The sequence shown here is derived from an EMBL/GenBank/DDBJ whole genome shotgun (WGS) entry which is preliminary data.</text>
</comment>
<dbReference type="RefSeq" id="WP_234863065.1">
    <property type="nucleotide sequence ID" value="NZ_JAKEVZ010000025.1"/>
</dbReference>
<protein>
    <submittedName>
        <fullName evidence="2">Sugar phosphate isomerase/epimerase</fullName>
    </submittedName>
</protein>
<proteinExistence type="predicted"/>
<evidence type="ECO:0000313" key="3">
    <source>
        <dbReference type="Proteomes" id="UP001201449"/>
    </source>
</evidence>
<dbReference type="InterPro" id="IPR036237">
    <property type="entry name" value="Xyl_isomerase-like_sf"/>
</dbReference>
<dbReference type="Pfam" id="PF01261">
    <property type="entry name" value="AP_endonuc_2"/>
    <property type="match status" value="1"/>
</dbReference>
<dbReference type="InterPro" id="IPR019546">
    <property type="entry name" value="TAT_signal_bac_arc"/>
</dbReference>
<dbReference type="InterPro" id="IPR006311">
    <property type="entry name" value="TAT_signal"/>
</dbReference>
<dbReference type="GO" id="GO:0016853">
    <property type="term" value="F:isomerase activity"/>
    <property type="evidence" value="ECO:0007669"/>
    <property type="project" value="UniProtKB-KW"/>
</dbReference>
<dbReference type="InterPro" id="IPR050312">
    <property type="entry name" value="IolE/XylAMocC-like"/>
</dbReference>
<keyword evidence="3" id="KW-1185">Reference proteome</keyword>
<dbReference type="Gene3D" id="3.20.20.150">
    <property type="entry name" value="Divalent-metal-dependent TIM barrel enzymes"/>
    <property type="match status" value="1"/>
</dbReference>
<dbReference type="SUPFAM" id="SSF51658">
    <property type="entry name" value="Xylose isomerase-like"/>
    <property type="match status" value="1"/>
</dbReference>
<feature type="domain" description="Xylose isomerase-like TIM barrel" evidence="1">
    <location>
        <begin position="63"/>
        <end position="294"/>
    </location>
</feature>
<evidence type="ECO:0000313" key="2">
    <source>
        <dbReference type="EMBL" id="MCF1753260.1"/>
    </source>
</evidence>
<keyword evidence="2" id="KW-0413">Isomerase</keyword>
<sequence length="313" mass="35575">MKNRREFIKQTGITAAALGFGLPQMSFAMPSQDPLFKISLAEWSVNRLLFGKKMDHLDFAAMSKKHGIDAVEYVNQFFMDKAKDMNYLREMKTRAEGEGVTSVLIMVDREGMLGAATSEERKQTVENHKKWVEAAKFLGCHSIRINAYTAVPWSEDPKIAKEALNVTSSGLRQMCEFAHDFDINVIIENHGGYSSDAKWLAQLIKETEHPRAGTLPDFGNFQIHRDDKRVVSYDSYRGVDELMPKAKGVSLKPTVWDDRGGQHALDYSRMMKIVLAHGYHGYVGIEHGEKDREWESIVEIRNTLRDTMEVLKG</sequence>
<dbReference type="InterPro" id="IPR013022">
    <property type="entry name" value="Xyl_isomerase-like_TIM-brl"/>
</dbReference>
<accession>A0ABS9C123</accession>
<dbReference type="PROSITE" id="PS51318">
    <property type="entry name" value="TAT"/>
    <property type="match status" value="1"/>
</dbReference>
<dbReference type="PANTHER" id="PTHR12110">
    <property type="entry name" value="HYDROXYPYRUVATE ISOMERASE"/>
    <property type="match status" value="1"/>
</dbReference>
<dbReference type="NCBIfam" id="TIGR01409">
    <property type="entry name" value="TAT_signal_seq"/>
    <property type="match status" value="1"/>
</dbReference>
<dbReference type="Proteomes" id="UP001201449">
    <property type="component" value="Unassembled WGS sequence"/>
</dbReference>
<organism evidence="2 3">
    <name type="scientific">Mariniradius sediminis</name>
    <dbReference type="NCBI Taxonomy" id="2909237"/>
    <lineage>
        <taxon>Bacteria</taxon>
        <taxon>Pseudomonadati</taxon>
        <taxon>Bacteroidota</taxon>
        <taxon>Cytophagia</taxon>
        <taxon>Cytophagales</taxon>
        <taxon>Cyclobacteriaceae</taxon>
        <taxon>Mariniradius</taxon>
    </lineage>
</organism>
<reference evidence="2 3" key="1">
    <citation type="submission" date="2022-01" db="EMBL/GenBank/DDBJ databases">
        <title>Mariniradius saccharolyticus sp. nov., isolated from sediment of a river.</title>
        <authorList>
            <person name="Liu H."/>
        </authorList>
    </citation>
    <scope>NUCLEOTIDE SEQUENCE [LARGE SCALE GENOMIC DNA]</scope>
    <source>
        <strain evidence="2 3">RY-2</strain>
    </source>
</reference>